<protein>
    <recommendedName>
        <fullName evidence="1">DUF6745 domain-containing protein</fullName>
    </recommendedName>
</protein>
<evidence type="ECO:0000313" key="2">
    <source>
        <dbReference type="EMBL" id="PSK88928.1"/>
    </source>
</evidence>
<proteinExistence type="predicted"/>
<dbReference type="EMBL" id="PYGA01000028">
    <property type="protein sequence ID" value="PSK88928.1"/>
    <property type="molecule type" value="Genomic_DNA"/>
</dbReference>
<reference evidence="2 3" key="1">
    <citation type="submission" date="2018-03" db="EMBL/GenBank/DDBJ databases">
        <title>Genomic Encyclopedia of Archaeal and Bacterial Type Strains, Phase II (KMG-II): from individual species to whole genera.</title>
        <authorList>
            <person name="Goeker M."/>
        </authorList>
    </citation>
    <scope>NUCLEOTIDE SEQUENCE [LARGE SCALE GENOMIC DNA]</scope>
    <source>
        <strain evidence="2 3">DSM 45312</strain>
    </source>
</reference>
<sequence>MNGRNGPSDPIIDLLALRRAVQARDEWLDHGLSTAPADRATAEHAISGLYRLLNREPPRFTWVDSPGAMLAPDPPVAPVVPGPWLRDALALDPDPDTAPPVAAQLATLVSSLRRTLDRRIDQRFKLWASRFSARDSAAARLQPPEAALRDGVNGVLLLKTTVDESLHGSLHDAVRAPLRRAFAQQGGGPSDLAWFGQHDAHWVARYDVVDRLGLLPISGAERYQLDLWCALARSCGWWWPGEDVCVISERPTALHYEPVPNDAHGGVRLHRDHGPAVVFADGWCVHALHGTHVPAWVVSVPTVERITAERNVEVRRTAIERIGWDAYIDRAGLRLAAEAPDPGNPGFSLRLYDSPSEEWGTPTRVLLAVNGSVERDGRRRKYGLTVPASFDDPVAAAGWSYGLTGTLYARLARRT</sequence>
<accession>A0A2P8CVD5</accession>
<comment type="caution">
    <text evidence="2">The sequence shown here is derived from an EMBL/GenBank/DDBJ whole genome shotgun (WGS) entry which is preliminary data.</text>
</comment>
<dbReference type="Pfam" id="PF20530">
    <property type="entry name" value="DUF6745"/>
    <property type="match status" value="1"/>
</dbReference>
<name>A0A2P8CVD5_9ACTN</name>
<dbReference type="RefSeq" id="WP_211301518.1">
    <property type="nucleotide sequence ID" value="NZ_PYGA01000028.1"/>
</dbReference>
<dbReference type="Proteomes" id="UP000240542">
    <property type="component" value="Unassembled WGS sequence"/>
</dbReference>
<dbReference type="AlphaFoldDB" id="A0A2P8CVD5"/>
<evidence type="ECO:0000313" key="3">
    <source>
        <dbReference type="Proteomes" id="UP000240542"/>
    </source>
</evidence>
<gene>
    <name evidence="2" type="ORF">CLV63_12816</name>
</gene>
<evidence type="ECO:0000259" key="1">
    <source>
        <dbReference type="Pfam" id="PF20530"/>
    </source>
</evidence>
<dbReference type="InterPro" id="IPR046633">
    <property type="entry name" value="DUF6745"/>
</dbReference>
<organism evidence="2 3">
    <name type="scientific">Murinocardiopsis flavida</name>
    <dbReference type="NCBI Taxonomy" id="645275"/>
    <lineage>
        <taxon>Bacteria</taxon>
        <taxon>Bacillati</taxon>
        <taxon>Actinomycetota</taxon>
        <taxon>Actinomycetes</taxon>
        <taxon>Streptosporangiales</taxon>
        <taxon>Nocardiopsidaceae</taxon>
        <taxon>Murinocardiopsis</taxon>
    </lineage>
</organism>
<keyword evidence="3" id="KW-1185">Reference proteome</keyword>
<feature type="domain" description="DUF6745" evidence="1">
    <location>
        <begin position="193"/>
        <end position="410"/>
    </location>
</feature>